<sequence length="156" mass="17713">MDRMPINVVVLGSIPEAMLMVWAGFLLLGIKPPLRRILMVGVLQGISSYFIRRYFDFGPHIVAHMVTFIFYSYVIIRANIPTTVLAIALAFTVVVMVEGPLLIFGNINIAYMLSSSWKRLLFFLPHEILLGLIIYFCSRKEISLVKEFGFLKKIVG</sequence>
<dbReference type="STRING" id="1121919.SAMN02745975_00299"/>
<dbReference type="OrthoDB" id="1953171at2"/>
<gene>
    <name evidence="2" type="ORF">SAMN02745975_00299</name>
</gene>
<proteinExistence type="predicted"/>
<dbReference type="Proteomes" id="UP000184536">
    <property type="component" value="Unassembled WGS sequence"/>
</dbReference>
<evidence type="ECO:0000256" key="1">
    <source>
        <dbReference type="SAM" id="Phobius"/>
    </source>
</evidence>
<protein>
    <submittedName>
        <fullName evidence="2">Uncharacterized protein</fullName>
    </submittedName>
</protein>
<reference evidence="3" key="1">
    <citation type="submission" date="2016-11" db="EMBL/GenBank/DDBJ databases">
        <authorList>
            <person name="Varghese N."/>
            <person name="Submissions S."/>
        </authorList>
    </citation>
    <scope>NUCLEOTIDE SEQUENCE [LARGE SCALE GENOMIC DNA]</scope>
    <source>
        <strain evidence="3">DSM 17957</strain>
    </source>
</reference>
<feature type="transmembrane region" description="Helical" evidence="1">
    <location>
        <begin position="87"/>
        <end position="114"/>
    </location>
</feature>
<accession>A0A1M6CRS7</accession>
<dbReference type="RefSeq" id="WP_110939601.1">
    <property type="nucleotide sequence ID" value="NZ_FQZV01000004.1"/>
</dbReference>
<dbReference type="EMBL" id="FQZV01000004">
    <property type="protein sequence ID" value="SHI63438.1"/>
    <property type="molecule type" value="Genomic_DNA"/>
</dbReference>
<dbReference type="AlphaFoldDB" id="A0A1M6CRS7"/>
<evidence type="ECO:0000313" key="3">
    <source>
        <dbReference type="Proteomes" id="UP000184536"/>
    </source>
</evidence>
<evidence type="ECO:0000313" key="2">
    <source>
        <dbReference type="EMBL" id="SHI63438.1"/>
    </source>
</evidence>
<feature type="transmembrane region" description="Helical" evidence="1">
    <location>
        <begin position="61"/>
        <end position="80"/>
    </location>
</feature>
<feature type="transmembrane region" description="Helical" evidence="1">
    <location>
        <begin position="120"/>
        <end position="138"/>
    </location>
</feature>
<keyword evidence="1" id="KW-1133">Transmembrane helix</keyword>
<feature type="transmembrane region" description="Helical" evidence="1">
    <location>
        <begin position="6"/>
        <end position="30"/>
    </location>
</feature>
<keyword evidence="1" id="KW-0812">Transmembrane</keyword>
<keyword evidence="1" id="KW-0472">Membrane</keyword>
<keyword evidence="3" id="KW-1185">Reference proteome</keyword>
<organism evidence="2 3">
    <name type="scientific">Geosporobacter subterraneus DSM 17957</name>
    <dbReference type="NCBI Taxonomy" id="1121919"/>
    <lineage>
        <taxon>Bacteria</taxon>
        <taxon>Bacillati</taxon>
        <taxon>Bacillota</taxon>
        <taxon>Clostridia</taxon>
        <taxon>Peptostreptococcales</taxon>
        <taxon>Thermotaleaceae</taxon>
        <taxon>Geosporobacter</taxon>
    </lineage>
</organism>
<name>A0A1M6CRS7_9FIRM</name>